<dbReference type="AlphaFoldDB" id="Q97K11"/>
<dbReference type="eggNOG" id="COG0582">
    <property type="taxonomic scope" value="Bacteria"/>
</dbReference>
<dbReference type="STRING" id="272562.CA_C1110"/>
<dbReference type="Gene3D" id="1.10.443.10">
    <property type="entry name" value="Intergrase catalytic core"/>
    <property type="match status" value="1"/>
</dbReference>
<proteinExistence type="inferred from homology"/>
<protein>
    <submittedName>
        <fullName evidence="9">Integrase/recombinase (XerC/xerD family) CF-10 family</fullName>
    </submittedName>
</protein>
<reference evidence="9 10" key="1">
    <citation type="journal article" date="2001" name="J. Bacteriol.">
        <title>Genome sequence and comparative analysis of the solvent-producing bacterium Clostridium acetobutylicum.</title>
        <authorList>
            <person name="Nolling J."/>
            <person name="Breton G."/>
            <person name="Omelchenko M.V."/>
            <person name="Makarova K.S."/>
            <person name="Zeng Q."/>
            <person name="Gibson R."/>
            <person name="Lee H.M."/>
            <person name="Dubois J."/>
            <person name="Qiu D."/>
            <person name="Hitti J."/>
            <person name="Wolf Y.I."/>
            <person name="Tatusov R.L."/>
            <person name="Sabathe F."/>
            <person name="Doucette-Stamm L."/>
            <person name="Soucaille P."/>
            <person name="Daly M.J."/>
            <person name="Bennett G.N."/>
            <person name="Koonin E.V."/>
            <person name="Smith D.R."/>
        </authorList>
    </citation>
    <scope>NUCLEOTIDE SEQUENCE [LARGE SCALE GENOMIC DNA]</scope>
    <source>
        <strain evidence="10">ATCC 824 / DSM 792 / JCM 1419 / LMG 5710 / VKM B-1787</strain>
    </source>
</reference>
<dbReference type="Pfam" id="PF00589">
    <property type="entry name" value="Phage_integrase"/>
    <property type="match status" value="1"/>
</dbReference>
<evidence type="ECO:0000259" key="8">
    <source>
        <dbReference type="PROSITE" id="PS51900"/>
    </source>
</evidence>
<keyword evidence="4 6" id="KW-0238">DNA-binding</keyword>
<dbReference type="InterPro" id="IPR002104">
    <property type="entry name" value="Integrase_catalytic"/>
</dbReference>
<feature type="domain" description="Tyr recombinase" evidence="7">
    <location>
        <begin position="134"/>
        <end position="325"/>
    </location>
</feature>
<keyword evidence="5" id="KW-0233">DNA recombination</keyword>
<dbReference type="GeneID" id="44997622"/>
<dbReference type="RefSeq" id="WP_010964425.1">
    <property type="nucleotide sequence ID" value="NC_003030.1"/>
</dbReference>
<organism evidence="9 10">
    <name type="scientific">Clostridium acetobutylicum (strain ATCC 824 / DSM 792 / JCM 1419 / IAM 19013 / LMG 5710 / NBRC 13948 / NRRL B-527 / VKM B-1787 / 2291 / W)</name>
    <dbReference type="NCBI Taxonomy" id="272562"/>
    <lineage>
        <taxon>Bacteria</taxon>
        <taxon>Bacillati</taxon>
        <taxon>Bacillota</taxon>
        <taxon>Clostridia</taxon>
        <taxon>Eubacteriales</taxon>
        <taxon>Clostridiaceae</taxon>
        <taxon>Clostridium</taxon>
    </lineage>
</organism>
<evidence type="ECO:0000256" key="6">
    <source>
        <dbReference type="PROSITE-ProRule" id="PRU01248"/>
    </source>
</evidence>
<evidence type="ECO:0000256" key="4">
    <source>
        <dbReference type="ARBA" id="ARBA00023125"/>
    </source>
</evidence>
<dbReference type="Pfam" id="PF13495">
    <property type="entry name" value="Phage_int_SAM_4"/>
    <property type="match status" value="1"/>
</dbReference>
<gene>
    <name evidence="9" type="ordered locus">CA_C1110</name>
</gene>
<dbReference type="GO" id="GO:0015074">
    <property type="term" value="P:DNA integration"/>
    <property type="evidence" value="ECO:0007669"/>
    <property type="project" value="UniProtKB-KW"/>
</dbReference>
<evidence type="ECO:0000313" key="10">
    <source>
        <dbReference type="Proteomes" id="UP000000814"/>
    </source>
</evidence>
<dbReference type="SUPFAM" id="SSF56349">
    <property type="entry name" value="DNA breaking-rejoining enzymes"/>
    <property type="match status" value="1"/>
</dbReference>
<evidence type="ECO:0000256" key="1">
    <source>
        <dbReference type="ARBA" id="ARBA00003283"/>
    </source>
</evidence>
<dbReference type="Gene3D" id="1.10.150.130">
    <property type="match status" value="1"/>
</dbReference>
<comment type="similarity">
    <text evidence="2">Belongs to the 'phage' integrase family.</text>
</comment>
<dbReference type="Proteomes" id="UP000000814">
    <property type="component" value="Chromosome"/>
</dbReference>
<keyword evidence="3" id="KW-0229">DNA integration</keyword>
<dbReference type="InterPro" id="IPR011010">
    <property type="entry name" value="DNA_brk_join_enz"/>
</dbReference>
<dbReference type="GO" id="GO:0006310">
    <property type="term" value="P:DNA recombination"/>
    <property type="evidence" value="ECO:0007669"/>
    <property type="project" value="UniProtKB-KW"/>
</dbReference>
<evidence type="ECO:0000313" key="9">
    <source>
        <dbReference type="EMBL" id="AAK79084.1"/>
    </source>
</evidence>
<sequence>MPRKTNQHRYVNNDNWDKVNPLNKQLFEEFIQYCEAEDKSKETVRVYKSNIKIFLVWLLKFARNKRFVDIKKKDIMLYQNWLLNTQRLSPARIKHLRAPLSSMSSFVEDILDDEYPEFRNIISKIKPPTKQETREKTVFTNEQVEKLIEMLIKDKKYQQACFVACLAASGVRKSEILQFKVSFFTENSLDEEGMYHTPKIRTKGHGKLGKPLVKFIIKDIVKHAFDLWIEERKQLGIDTDDLFVVKHKDKWYPAKVSTVNGWMNKFSKIIGEDCYTHAFRHYAATWLKRNGATIDQIKDFLGHNDTSTTQIYIDIDGAENMKGMLSFMHKKGKGEIKKED</sequence>
<dbReference type="PROSITE" id="PS51898">
    <property type="entry name" value="TYR_RECOMBINASE"/>
    <property type="match status" value="1"/>
</dbReference>
<dbReference type="PANTHER" id="PTHR30349:SF41">
    <property type="entry name" value="INTEGRASE_RECOMBINASE PROTEIN MJ0367-RELATED"/>
    <property type="match status" value="1"/>
</dbReference>
<comment type="function">
    <text evidence="1">Site-specific tyrosine recombinase, which acts by catalyzing the cutting and rejoining of the recombining DNA molecules.</text>
</comment>
<keyword evidence="10" id="KW-1185">Reference proteome</keyword>
<dbReference type="InterPro" id="IPR004107">
    <property type="entry name" value="Integrase_SAM-like_N"/>
</dbReference>
<feature type="domain" description="Core-binding (CB)" evidence="8">
    <location>
        <begin position="21"/>
        <end position="108"/>
    </location>
</feature>
<dbReference type="HOGENOM" id="CLU_068855_0_0_9"/>
<dbReference type="PANTHER" id="PTHR30349">
    <property type="entry name" value="PHAGE INTEGRASE-RELATED"/>
    <property type="match status" value="1"/>
</dbReference>
<accession>Q97K11</accession>
<dbReference type="PIR" id="A97037">
    <property type="entry name" value="A97037"/>
</dbReference>
<name>Q97K11_CLOAB</name>
<dbReference type="InterPro" id="IPR044068">
    <property type="entry name" value="CB"/>
</dbReference>
<dbReference type="KEGG" id="cac:CA_C1110"/>
<evidence type="ECO:0000256" key="2">
    <source>
        <dbReference type="ARBA" id="ARBA00008857"/>
    </source>
</evidence>
<dbReference type="PROSITE" id="PS51900">
    <property type="entry name" value="CB"/>
    <property type="match status" value="1"/>
</dbReference>
<dbReference type="CDD" id="cd00397">
    <property type="entry name" value="DNA_BRE_C"/>
    <property type="match status" value="1"/>
</dbReference>
<evidence type="ECO:0000259" key="7">
    <source>
        <dbReference type="PROSITE" id="PS51898"/>
    </source>
</evidence>
<dbReference type="InterPro" id="IPR010998">
    <property type="entry name" value="Integrase_recombinase_N"/>
</dbReference>
<dbReference type="PATRIC" id="fig|272562.8.peg.1318"/>
<dbReference type="EMBL" id="AE001437">
    <property type="protein sequence ID" value="AAK79084.1"/>
    <property type="molecule type" value="Genomic_DNA"/>
</dbReference>
<dbReference type="InterPro" id="IPR013762">
    <property type="entry name" value="Integrase-like_cat_sf"/>
</dbReference>
<dbReference type="GO" id="GO:0003677">
    <property type="term" value="F:DNA binding"/>
    <property type="evidence" value="ECO:0007669"/>
    <property type="project" value="UniProtKB-UniRule"/>
</dbReference>
<dbReference type="OrthoDB" id="9801717at2"/>
<evidence type="ECO:0000256" key="3">
    <source>
        <dbReference type="ARBA" id="ARBA00022908"/>
    </source>
</evidence>
<dbReference type="InterPro" id="IPR050090">
    <property type="entry name" value="Tyrosine_recombinase_XerCD"/>
</dbReference>
<evidence type="ECO:0000256" key="5">
    <source>
        <dbReference type="ARBA" id="ARBA00023172"/>
    </source>
</evidence>